<evidence type="ECO:0000259" key="9">
    <source>
        <dbReference type="PROSITE" id="PS50222"/>
    </source>
</evidence>
<organism evidence="10">
    <name type="scientific">Timema californicum</name>
    <name type="common">California timema</name>
    <name type="synonym">Walking stick</name>
    <dbReference type="NCBI Taxonomy" id="61474"/>
    <lineage>
        <taxon>Eukaryota</taxon>
        <taxon>Metazoa</taxon>
        <taxon>Ecdysozoa</taxon>
        <taxon>Arthropoda</taxon>
        <taxon>Hexapoda</taxon>
        <taxon>Insecta</taxon>
        <taxon>Pterygota</taxon>
        <taxon>Neoptera</taxon>
        <taxon>Polyneoptera</taxon>
        <taxon>Phasmatodea</taxon>
        <taxon>Timematodea</taxon>
        <taxon>Timematoidea</taxon>
        <taxon>Timematidae</taxon>
        <taxon>Timema</taxon>
    </lineage>
</organism>
<dbReference type="Gene3D" id="1.10.238.10">
    <property type="entry name" value="EF-hand"/>
    <property type="match status" value="1"/>
</dbReference>
<dbReference type="FunFam" id="2.60.120.380:FF:000002">
    <property type="entry name" value="calpain-3 isoform X1"/>
    <property type="match status" value="1"/>
</dbReference>
<evidence type="ECO:0000256" key="3">
    <source>
        <dbReference type="ARBA" id="ARBA00022801"/>
    </source>
</evidence>
<dbReference type="InterPro" id="IPR000169">
    <property type="entry name" value="Pept_cys_AS"/>
</dbReference>
<evidence type="ECO:0000256" key="4">
    <source>
        <dbReference type="ARBA" id="ARBA00022807"/>
    </source>
</evidence>
<dbReference type="PROSITE" id="PS50203">
    <property type="entry name" value="CALPAIN_CAT"/>
    <property type="match status" value="1"/>
</dbReference>
<dbReference type="InterPro" id="IPR002048">
    <property type="entry name" value="EF_hand_dom"/>
</dbReference>
<feature type="domain" description="Calpain catalytic" evidence="8">
    <location>
        <begin position="1"/>
        <end position="428"/>
    </location>
</feature>
<protein>
    <submittedName>
        <fullName evidence="10">(California timema) hypothetical protein</fullName>
    </submittedName>
</protein>
<gene>
    <name evidence="10" type="ORF">TCMB3V08_LOCUS9922</name>
</gene>
<dbReference type="SMART" id="SM00720">
    <property type="entry name" value="calpain_III"/>
    <property type="match status" value="1"/>
</dbReference>
<dbReference type="InterPro" id="IPR036213">
    <property type="entry name" value="Calpain_III_sf"/>
</dbReference>
<dbReference type="PROSITE" id="PS00018">
    <property type="entry name" value="EF_HAND_1"/>
    <property type="match status" value="1"/>
</dbReference>
<comment type="similarity">
    <text evidence="1">Belongs to the peptidase C2 family.</text>
</comment>
<dbReference type="InterPro" id="IPR022683">
    <property type="entry name" value="Calpain_III"/>
</dbReference>
<evidence type="ECO:0000256" key="7">
    <source>
        <dbReference type="PROSITE-ProRule" id="PRU00239"/>
    </source>
</evidence>
<dbReference type="Gene3D" id="3.90.70.10">
    <property type="entry name" value="Cysteine proteinases"/>
    <property type="match status" value="1"/>
</dbReference>
<proteinExistence type="inferred from homology"/>
<dbReference type="InterPro" id="IPR022684">
    <property type="entry name" value="Calpain_cysteine_protease"/>
</dbReference>
<dbReference type="SMART" id="SM00054">
    <property type="entry name" value="EFh"/>
    <property type="match status" value="2"/>
</dbReference>
<dbReference type="Pfam" id="PF01067">
    <property type="entry name" value="Calpain_III"/>
    <property type="match status" value="1"/>
</dbReference>
<feature type="active site" evidence="6 7">
    <location>
        <position position="28"/>
    </location>
</feature>
<dbReference type="CDD" id="cd00044">
    <property type="entry name" value="CysPc"/>
    <property type="match status" value="1"/>
</dbReference>
<feature type="active site" evidence="6 7">
    <location>
        <position position="369"/>
    </location>
</feature>
<dbReference type="GO" id="GO:0005509">
    <property type="term" value="F:calcium ion binding"/>
    <property type="evidence" value="ECO:0007669"/>
    <property type="project" value="InterPro"/>
</dbReference>
<dbReference type="PANTHER" id="PTHR10183">
    <property type="entry name" value="CALPAIN"/>
    <property type="match status" value="1"/>
</dbReference>
<dbReference type="EMBL" id="OE185517">
    <property type="protein sequence ID" value="CAD7577370.1"/>
    <property type="molecule type" value="Genomic_DNA"/>
</dbReference>
<feature type="domain" description="EF-hand" evidence="9">
    <location>
        <begin position="761"/>
        <end position="796"/>
    </location>
</feature>
<keyword evidence="5" id="KW-0106">Calcium</keyword>
<dbReference type="Gene3D" id="2.60.120.380">
    <property type="match status" value="1"/>
</dbReference>
<dbReference type="InterPro" id="IPR018247">
    <property type="entry name" value="EF_Hand_1_Ca_BS"/>
</dbReference>
<dbReference type="InterPro" id="IPR033883">
    <property type="entry name" value="C2_III"/>
</dbReference>
<keyword evidence="2 7" id="KW-0645">Protease</keyword>
<keyword evidence="4 7" id="KW-0788">Thiol protease</keyword>
<dbReference type="SUPFAM" id="SSF49758">
    <property type="entry name" value="Calpain large subunit, middle domain (domain III)"/>
    <property type="match status" value="1"/>
</dbReference>
<dbReference type="AlphaFoldDB" id="A0A7R9PBR0"/>
<dbReference type="PANTHER" id="PTHR10183:SF433">
    <property type="entry name" value="CALPAIN-A-RELATED"/>
    <property type="match status" value="1"/>
</dbReference>
<dbReference type="Pfam" id="PF13202">
    <property type="entry name" value="EF-hand_5"/>
    <property type="match status" value="1"/>
</dbReference>
<dbReference type="CDD" id="cd00214">
    <property type="entry name" value="Calpain_III"/>
    <property type="match status" value="1"/>
</dbReference>
<evidence type="ECO:0000256" key="2">
    <source>
        <dbReference type="ARBA" id="ARBA00022670"/>
    </source>
</evidence>
<dbReference type="SUPFAM" id="SSF47473">
    <property type="entry name" value="EF-hand"/>
    <property type="match status" value="1"/>
</dbReference>
<dbReference type="GO" id="GO:0005737">
    <property type="term" value="C:cytoplasm"/>
    <property type="evidence" value="ECO:0007669"/>
    <property type="project" value="TreeGrafter"/>
</dbReference>
<evidence type="ECO:0000256" key="1">
    <source>
        <dbReference type="ARBA" id="ARBA00007623"/>
    </source>
</evidence>
<dbReference type="Pfam" id="PF13405">
    <property type="entry name" value="EF-hand_6"/>
    <property type="match status" value="1"/>
</dbReference>
<evidence type="ECO:0000256" key="6">
    <source>
        <dbReference type="PIRSR" id="PIRSR622684-1"/>
    </source>
</evidence>
<keyword evidence="3 7" id="KW-0378">Hydrolase</keyword>
<dbReference type="PRINTS" id="PR00704">
    <property type="entry name" value="CALPAIN"/>
</dbReference>
<feature type="active site" evidence="6 7">
    <location>
        <position position="341"/>
    </location>
</feature>
<dbReference type="GO" id="GO:0006508">
    <property type="term" value="P:proteolysis"/>
    <property type="evidence" value="ECO:0007669"/>
    <property type="project" value="UniProtKB-KW"/>
</dbReference>
<accession>A0A7R9PBR0</accession>
<dbReference type="GO" id="GO:0004198">
    <property type="term" value="F:calcium-dependent cysteine-type endopeptidase activity"/>
    <property type="evidence" value="ECO:0007669"/>
    <property type="project" value="InterPro"/>
</dbReference>
<dbReference type="PROSITE" id="PS00139">
    <property type="entry name" value="THIOL_PROTEASE_CYS"/>
    <property type="match status" value="1"/>
</dbReference>
<evidence type="ECO:0000259" key="8">
    <source>
        <dbReference type="PROSITE" id="PS50203"/>
    </source>
</evidence>
<dbReference type="InterPro" id="IPR022682">
    <property type="entry name" value="Calpain_domain_III"/>
</dbReference>
<sequence length="834" mass="94730">MYEISKNAQFFVEGPSRFDIEQGSIGDCWFLAAAANLTLIKNFFYNVIPNDQGFDEKYAGIFHFRFWQYGRWVEVVVDDRLPTKNGKLVYTRSSETNEFWSAIFEKAYANVGARPPIACWVKVRFLQRDSRLASATSNRTGFHSLLCGQFLQGDCDRRPELYGSYEALDGGTICEAMVDFTGGVSERIDLSRITQDSLLSIMLKAYDRGSLMGCAINESAVNCQSAPKKLWGYCEIDTSTLQGDFPPKSAIKSSVGKKKLVNTSEWKTEERRIKFGDLVVKVRQDHFLACCIEKFNLKSVSVQPLKKREDIWKYSMFTSDRKNASANELEAETKDGLVKGHAYSVTKVKLFDFKTRRAEGQIPLIRLRNPWGQIEWKGPWSDKSPEWRYVPEDEKKKSGLTFDNDGEFFMSLKYFHSSFSELEICNLSADSLTTKTLHEEGDTRWEMSVFEGSWVIDLTAGGCGRFTESFWRNPQYLITLTDADKDDGDGKCTVLVALMQKNRRAQRKMGLEVLSIGFEIFHVDPSRTPKPLTAKFLAQSEAVASSLPFINLREVTCRVRLQPGVYCIVPSTYQPNEEGEFIIRVFSETKNNMERKYHIECVNSSAEEGNLISTLIVLVVRALREHDVNVGLSAVDERRVMAVATTAETSEVAISSTLSKSEEKLFLASLMTSYNAPNEQMIVFKVDDTQLTDAQKEYFKQIAGSDMEISWEELKEVLDMVIKPAGNNQGYSREVCRSLLALVDVDHSGKLSYQEFNVLWTDVGRWNAVFKLYDKDKSGCLSMLELRQALNSAGYRVNYSILCLLARRYGNKKGKISYKDFLLCAIRLKVMIGE</sequence>
<evidence type="ECO:0000256" key="5">
    <source>
        <dbReference type="ARBA" id="ARBA00022837"/>
    </source>
</evidence>
<dbReference type="InterPro" id="IPR011992">
    <property type="entry name" value="EF-hand-dom_pair"/>
</dbReference>
<dbReference type="SMART" id="SM00230">
    <property type="entry name" value="CysPc"/>
    <property type="match status" value="1"/>
</dbReference>
<dbReference type="Pfam" id="PF00648">
    <property type="entry name" value="Peptidase_C2"/>
    <property type="match status" value="3"/>
</dbReference>
<dbReference type="InterPro" id="IPR001300">
    <property type="entry name" value="Peptidase_C2_calpain_cat"/>
</dbReference>
<name>A0A7R9PBR0_TIMCA</name>
<dbReference type="InterPro" id="IPR038765">
    <property type="entry name" value="Papain-like_cys_pep_sf"/>
</dbReference>
<reference evidence="10" key="1">
    <citation type="submission" date="2020-11" db="EMBL/GenBank/DDBJ databases">
        <authorList>
            <person name="Tran Van P."/>
        </authorList>
    </citation>
    <scope>NUCLEOTIDE SEQUENCE</scope>
</reference>
<dbReference type="SUPFAM" id="SSF54001">
    <property type="entry name" value="Cysteine proteinases"/>
    <property type="match status" value="2"/>
</dbReference>
<evidence type="ECO:0000313" key="10">
    <source>
        <dbReference type="EMBL" id="CAD7577370.1"/>
    </source>
</evidence>
<dbReference type="FunFam" id="3.90.70.10:FF:000114">
    <property type="entry name" value="Calpain a"/>
    <property type="match status" value="1"/>
</dbReference>
<dbReference type="PROSITE" id="PS50222">
    <property type="entry name" value="EF_HAND_2"/>
    <property type="match status" value="1"/>
</dbReference>